<accession>A0A7Y9FQK7</accession>
<reference evidence="1 2" key="1">
    <citation type="submission" date="2020-07" db="EMBL/GenBank/DDBJ databases">
        <authorList>
            <person name="Partida-Martinez L."/>
            <person name="Huntemann M."/>
            <person name="Clum A."/>
            <person name="Wang J."/>
            <person name="Palaniappan K."/>
            <person name="Ritter S."/>
            <person name="Chen I.-M."/>
            <person name="Stamatis D."/>
            <person name="Reddy T."/>
            <person name="O'Malley R."/>
            <person name="Daum C."/>
            <person name="Shapiro N."/>
            <person name="Ivanova N."/>
            <person name="Kyrpides N."/>
            <person name="Woyke T."/>
        </authorList>
    </citation>
    <scope>NUCLEOTIDE SEQUENCE [LARGE SCALE GENOMIC DNA]</scope>
    <source>
        <strain evidence="1 2">AS2.3</strain>
    </source>
</reference>
<sequence length="168" mass="18145">MIYDPVARQAAEARALTVALAIANKAGWSLRHAGPVLSFPFVGYLYIESAELLLVPTSASLQWQRPIVSRAMREARSDALIVSTGPGATNPSLAVGLWTRKGNDWQVPAMPALDDSGALWLNSDEGDGPSLRVKEGRLRAAPAPWRSSAERQRDQRRAADWLACVLGG</sequence>
<dbReference type="RefSeq" id="WP_179510035.1">
    <property type="nucleotide sequence ID" value="NZ_JACCBY010000006.1"/>
</dbReference>
<dbReference type="EMBL" id="JACCBY010000006">
    <property type="protein sequence ID" value="NYD91614.1"/>
    <property type="molecule type" value="Genomic_DNA"/>
</dbReference>
<proteinExistence type="predicted"/>
<dbReference type="Proteomes" id="UP000517753">
    <property type="component" value="Unassembled WGS sequence"/>
</dbReference>
<dbReference type="AlphaFoldDB" id="A0A7Y9FQK7"/>
<name>A0A7Y9FQK7_9SPHN</name>
<reference evidence="1 2" key="2">
    <citation type="submission" date="2020-08" db="EMBL/GenBank/DDBJ databases">
        <title>The Agave Microbiome: Exploring the role of microbial communities in plant adaptations to desert environments.</title>
        <authorList>
            <person name="Partida-Martinez L.P."/>
        </authorList>
    </citation>
    <scope>NUCLEOTIDE SEQUENCE [LARGE SCALE GENOMIC DNA]</scope>
    <source>
        <strain evidence="1 2">AS2.3</strain>
    </source>
</reference>
<comment type="caution">
    <text evidence="1">The sequence shown here is derived from an EMBL/GenBank/DDBJ whole genome shotgun (WGS) entry which is preliminary data.</text>
</comment>
<keyword evidence="2" id="KW-1185">Reference proteome</keyword>
<gene>
    <name evidence="1" type="ORF">HD841_003430</name>
</gene>
<organism evidence="1 2">
    <name type="scientific">Sphingomonas melonis</name>
    <dbReference type="NCBI Taxonomy" id="152682"/>
    <lineage>
        <taxon>Bacteria</taxon>
        <taxon>Pseudomonadati</taxon>
        <taxon>Pseudomonadota</taxon>
        <taxon>Alphaproteobacteria</taxon>
        <taxon>Sphingomonadales</taxon>
        <taxon>Sphingomonadaceae</taxon>
        <taxon>Sphingomonas</taxon>
    </lineage>
</organism>
<protein>
    <submittedName>
        <fullName evidence="1">Uncharacterized protein</fullName>
    </submittedName>
</protein>
<evidence type="ECO:0000313" key="2">
    <source>
        <dbReference type="Proteomes" id="UP000517753"/>
    </source>
</evidence>
<evidence type="ECO:0000313" key="1">
    <source>
        <dbReference type="EMBL" id="NYD91614.1"/>
    </source>
</evidence>